<sequence length="209" mass="24065">VNLFIIIGIVYFKPGLDDCTCIAMLEETVREISAKFPNDQFVLYGDFNARIGCLDCLSGDNLLDNDFPLEPRESMDRVVNTRGTLLVESLENLSFFNLNGRYEDYQGCYTYIGRMGCSVIDLVWVNFSSRDLISNFYVNKTFISDHFGCVVSLENKYQLHENTDVDLVNRDKTIIRWDPNKSQSYRKIISDYNLNANLDSVEELDVQLN</sequence>
<feature type="domain" description="Endonuclease/exonuclease/phosphatase" evidence="1">
    <location>
        <begin position="9"/>
        <end position="148"/>
    </location>
</feature>
<protein>
    <recommendedName>
        <fullName evidence="1">Endonuclease/exonuclease/phosphatase domain-containing protein</fullName>
    </recommendedName>
</protein>
<reference evidence="2" key="1">
    <citation type="submission" date="2013-07" db="EMBL/GenBank/DDBJ databases">
        <title>Midgut Transcriptome Profiling of Anoplphora glabripennis, a Lignocellulose Degrading, Wood-Boring Cerambycid.</title>
        <authorList>
            <person name="Scully E.D."/>
            <person name="Hoover K."/>
            <person name="Carlson J.E."/>
            <person name="Tien M."/>
            <person name="Geib S.M."/>
        </authorList>
    </citation>
    <scope>NUCLEOTIDE SEQUENCE</scope>
</reference>
<feature type="non-terminal residue" evidence="2">
    <location>
        <position position="209"/>
    </location>
</feature>
<proteinExistence type="predicted"/>
<evidence type="ECO:0000259" key="1">
    <source>
        <dbReference type="Pfam" id="PF14529"/>
    </source>
</evidence>
<accession>V5I6Q2</accession>
<dbReference type="Gene3D" id="3.60.10.10">
    <property type="entry name" value="Endonuclease/exonuclease/phosphatase"/>
    <property type="match status" value="1"/>
</dbReference>
<dbReference type="GO" id="GO:0003824">
    <property type="term" value="F:catalytic activity"/>
    <property type="evidence" value="ECO:0007669"/>
    <property type="project" value="InterPro"/>
</dbReference>
<dbReference type="EMBL" id="GALX01007790">
    <property type="protein sequence ID" value="JAB60676.1"/>
    <property type="molecule type" value="Transcribed_RNA"/>
</dbReference>
<feature type="non-terminal residue" evidence="2">
    <location>
        <position position="1"/>
    </location>
</feature>
<evidence type="ECO:0000313" key="2">
    <source>
        <dbReference type="EMBL" id="JAB60676.1"/>
    </source>
</evidence>
<dbReference type="InterPro" id="IPR005135">
    <property type="entry name" value="Endo/exonuclease/phosphatase"/>
</dbReference>
<dbReference type="InterPro" id="IPR036691">
    <property type="entry name" value="Endo/exonu/phosph_ase_sf"/>
</dbReference>
<organism evidence="2">
    <name type="scientific">Anoplophora glabripennis</name>
    <name type="common">Asian longhorn beetle</name>
    <name type="synonym">Anoplophora nobilis</name>
    <dbReference type="NCBI Taxonomy" id="217634"/>
    <lineage>
        <taxon>Eukaryota</taxon>
        <taxon>Metazoa</taxon>
        <taxon>Ecdysozoa</taxon>
        <taxon>Arthropoda</taxon>
        <taxon>Hexapoda</taxon>
        <taxon>Insecta</taxon>
        <taxon>Pterygota</taxon>
        <taxon>Neoptera</taxon>
        <taxon>Endopterygota</taxon>
        <taxon>Coleoptera</taxon>
        <taxon>Polyphaga</taxon>
        <taxon>Cucujiformia</taxon>
        <taxon>Chrysomeloidea</taxon>
        <taxon>Cerambycidae</taxon>
        <taxon>Lamiinae</taxon>
        <taxon>Lamiini</taxon>
        <taxon>Anoplophora</taxon>
    </lineage>
</organism>
<dbReference type="SUPFAM" id="SSF56219">
    <property type="entry name" value="DNase I-like"/>
    <property type="match status" value="1"/>
</dbReference>
<dbReference type="AlphaFoldDB" id="V5I6Q2"/>
<name>V5I6Q2_ANOGL</name>
<dbReference type="Pfam" id="PF14529">
    <property type="entry name" value="Exo_endo_phos_2"/>
    <property type="match status" value="1"/>
</dbReference>